<dbReference type="PANTHER" id="PTHR33964">
    <property type="entry name" value="RE45066P-RELATED"/>
    <property type="match status" value="1"/>
</dbReference>
<evidence type="ECO:0000313" key="3">
    <source>
        <dbReference type="Proteomes" id="UP000054359"/>
    </source>
</evidence>
<evidence type="ECO:0000256" key="1">
    <source>
        <dbReference type="SAM" id="SignalP"/>
    </source>
</evidence>
<dbReference type="OrthoDB" id="6411297at2759"/>
<accession>A0A087UA01</accession>
<keyword evidence="1" id="KW-0732">Signal</keyword>
<proteinExistence type="predicted"/>
<evidence type="ECO:0008006" key="4">
    <source>
        <dbReference type="Google" id="ProtNLM"/>
    </source>
</evidence>
<dbReference type="PANTHER" id="PTHR33964:SF1">
    <property type="entry name" value="RE45066P"/>
    <property type="match status" value="1"/>
</dbReference>
<dbReference type="OMA" id="MFHSCCA"/>
<sequence>MSRWNSAAVWLFMTLTACFAADEDPCDLKAIQTCLATMTNLTHLAEGYFLHPISKSELKENCEANKEAITCAENLISQCVSIGQQRLFDNVISGKIKLVEELCTEDSRLNTGFFNNIDCWEKIRNDTLFCNEKFEEAQRVLQDQSDLRLKTFHSCCSFDWHRQCKMKAAQAKCNCEAAELVDYASTLLGDHTLRKLCESSYSSCYGVLYGVEVEDLDERYGSYRHYTSKSNILDSPVSLLLSIISVVYFCI</sequence>
<gene>
    <name evidence="2" type="ORF">X975_16884</name>
</gene>
<dbReference type="AlphaFoldDB" id="A0A087UA01"/>
<organism evidence="2 3">
    <name type="scientific">Stegodyphus mimosarum</name>
    <name type="common">African social velvet spider</name>
    <dbReference type="NCBI Taxonomy" id="407821"/>
    <lineage>
        <taxon>Eukaryota</taxon>
        <taxon>Metazoa</taxon>
        <taxon>Ecdysozoa</taxon>
        <taxon>Arthropoda</taxon>
        <taxon>Chelicerata</taxon>
        <taxon>Arachnida</taxon>
        <taxon>Araneae</taxon>
        <taxon>Araneomorphae</taxon>
        <taxon>Entelegynae</taxon>
        <taxon>Eresoidea</taxon>
        <taxon>Eresidae</taxon>
        <taxon>Stegodyphus</taxon>
    </lineage>
</organism>
<evidence type="ECO:0000313" key="2">
    <source>
        <dbReference type="EMBL" id="KFM74190.1"/>
    </source>
</evidence>
<feature type="non-terminal residue" evidence="2">
    <location>
        <position position="251"/>
    </location>
</feature>
<dbReference type="PROSITE" id="PS51257">
    <property type="entry name" value="PROKAR_LIPOPROTEIN"/>
    <property type="match status" value="1"/>
</dbReference>
<name>A0A087UA01_STEMI</name>
<protein>
    <recommendedName>
        <fullName evidence="4">Golgi apparatus protein 1</fullName>
    </recommendedName>
</protein>
<keyword evidence="3" id="KW-1185">Reference proteome</keyword>
<reference evidence="2 3" key="1">
    <citation type="submission" date="2013-11" db="EMBL/GenBank/DDBJ databases">
        <title>Genome sequencing of Stegodyphus mimosarum.</title>
        <authorList>
            <person name="Bechsgaard J."/>
        </authorList>
    </citation>
    <scope>NUCLEOTIDE SEQUENCE [LARGE SCALE GENOMIC DNA]</scope>
</reference>
<feature type="chain" id="PRO_5001830323" description="Golgi apparatus protein 1" evidence="1">
    <location>
        <begin position="21"/>
        <end position="251"/>
    </location>
</feature>
<dbReference type="Proteomes" id="UP000054359">
    <property type="component" value="Unassembled WGS sequence"/>
</dbReference>
<feature type="signal peptide" evidence="1">
    <location>
        <begin position="1"/>
        <end position="20"/>
    </location>
</feature>
<dbReference type="EMBL" id="KK118912">
    <property type="protein sequence ID" value="KFM74190.1"/>
    <property type="molecule type" value="Genomic_DNA"/>
</dbReference>